<dbReference type="InterPro" id="IPR020904">
    <property type="entry name" value="Sc_DH/Rdtase_CS"/>
</dbReference>
<keyword evidence="6" id="KW-1185">Reference proteome</keyword>
<keyword evidence="2" id="KW-0521">NADP</keyword>
<evidence type="ECO:0000256" key="1">
    <source>
        <dbReference type="ARBA" id="ARBA00006484"/>
    </source>
</evidence>
<dbReference type="GeneID" id="54471278"/>
<name>A0A6A6PS94_9PEZI</name>
<proteinExistence type="inferred from homology"/>
<comment type="similarity">
    <text evidence="1">Belongs to the short-chain dehydrogenases/reductases (SDR) family.</text>
</comment>
<dbReference type="InterPro" id="IPR002347">
    <property type="entry name" value="SDR_fam"/>
</dbReference>
<organism evidence="5 6">
    <name type="scientific">Neohortaea acidophila</name>
    <dbReference type="NCBI Taxonomy" id="245834"/>
    <lineage>
        <taxon>Eukaryota</taxon>
        <taxon>Fungi</taxon>
        <taxon>Dikarya</taxon>
        <taxon>Ascomycota</taxon>
        <taxon>Pezizomycotina</taxon>
        <taxon>Dothideomycetes</taxon>
        <taxon>Dothideomycetidae</taxon>
        <taxon>Mycosphaerellales</taxon>
        <taxon>Teratosphaeriaceae</taxon>
        <taxon>Neohortaea</taxon>
    </lineage>
</organism>
<evidence type="ECO:0000313" key="5">
    <source>
        <dbReference type="EMBL" id="KAF2482097.1"/>
    </source>
</evidence>
<evidence type="ECO:0000256" key="4">
    <source>
        <dbReference type="SAM" id="MobiDB-lite"/>
    </source>
</evidence>
<dbReference type="Proteomes" id="UP000799767">
    <property type="component" value="Unassembled WGS sequence"/>
</dbReference>
<dbReference type="EMBL" id="MU001637">
    <property type="protein sequence ID" value="KAF2482097.1"/>
    <property type="molecule type" value="Genomic_DNA"/>
</dbReference>
<gene>
    <name evidence="5" type="ORF">BDY17DRAFT_234751</name>
</gene>
<dbReference type="OrthoDB" id="5371740at2759"/>
<evidence type="ECO:0008006" key="7">
    <source>
        <dbReference type="Google" id="ProtNLM"/>
    </source>
</evidence>
<protein>
    <recommendedName>
        <fullName evidence="7">NAD(P)-binding protein</fullName>
    </recommendedName>
</protein>
<feature type="non-terminal residue" evidence="5">
    <location>
        <position position="261"/>
    </location>
</feature>
<dbReference type="PANTHER" id="PTHR43180">
    <property type="entry name" value="3-OXOACYL-(ACYL-CARRIER-PROTEIN) REDUCTASE (AFU_ORTHOLOGUE AFUA_6G11210)"/>
    <property type="match status" value="1"/>
</dbReference>
<dbReference type="PANTHER" id="PTHR43180:SF31">
    <property type="entry name" value="CHAIN DEHYDROGENASE_REDUCTASE, PUTATIVE (AFU_ORTHOLOGUE AFUA_2G16570)-RELATED"/>
    <property type="match status" value="1"/>
</dbReference>
<evidence type="ECO:0000256" key="3">
    <source>
        <dbReference type="ARBA" id="ARBA00023002"/>
    </source>
</evidence>
<dbReference type="GO" id="GO:0016491">
    <property type="term" value="F:oxidoreductase activity"/>
    <property type="evidence" value="ECO:0007669"/>
    <property type="project" value="UniProtKB-KW"/>
</dbReference>
<sequence length="261" mass="28134">VQPRADIDTSSLKGRSVLITGGASGLGEEMARQFVRAGAFVTIADLSAKNGERLVSELGEEHAAFAQCDVTVWQSQLNAFKTAVARSPTKQIDIGATPRRESPQLTPCPPDAPTPDADPIEPSLITGRINFLGMQYTAKLATHYLCPARNKSPTPRALIFTCSMAGYADQPYSPEYNASKWGVRGLLRSLRCTNPTHGIRTNGIAPTFVKTGILVPDWMAFLEGKGVKFADKEDVGRAVMRIAADGEMNGARLSLVPTYCH</sequence>
<dbReference type="Pfam" id="PF13561">
    <property type="entry name" value="adh_short_C2"/>
    <property type="match status" value="1"/>
</dbReference>
<dbReference type="AlphaFoldDB" id="A0A6A6PS94"/>
<evidence type="ECO:0000313" key="6">
    <source>
        <dbReference type="Proteomes" id="UP000799767"/>
    </source>
</evidence>
<reference evidence="5" key="1">
    <citation type="journal article" date="2020" name="Stud. Mycol.">
        <title>101 Dothideomycetes genomes: a test case for predicting lifestyles and emergence of pathogens.</title>
        <authorList>
            <person name="Haridas S."/>
            <person name="Albert R."/>
            <person name="Binder M."/>
            <person name="Bloem J."/>
            <person name="Labutti K."/>
            <person name="Salamov A."/>
            <person name="Andreopoulos B."/>
            <person name="Baker S."/>
            <person name="Barry K."/>
            <person name="Bills G."/>
            <person name="Bluhm B."/>
            <person name="Cannon C."/>
            <person name="Castanera R."/>
            <person name="Culley D."/>
            <person name="Daum C."/>
            <person name="Ezra D."/>
            <person name="Gonzalez J."/>
            <person name="Henrissat B."/>
            <person name="Kuo A."/>
            <person name="Liang C."/>
            <person name="Lipzen A."/>
            <person name="Lutzoni F."/>
            <person name="Magnuson J."/>
            <person name="Mondo S."/>
            <person name="Nolan M."/>
            <person name="Ohm R."/>
            <person name="Pangilinan J."/>
            <person name="Park H.-J."/>
            <person name="Ramirez L."/>
            <person name="Alfaro M."/>
            <person name="Sun H."/>
            <person name="Tritt A."/>
            <person name="Yoshinaga Y."/>
            <person name="Zwiers L.-H."/>
            <person name="Turgeon B."/>
            <person name="Goodwin S."/>
            <person name="Spatafora J."/>
            <person name="Crous P."/>
            <person name="Grigoriev I."/>
        </authorList>
    </citation>
    <scope>NUCLEOTIDE SEQUENCE</scope>
    <source>
        <strain evidence="5">CBS 113389</strain>
    </source>
</reference>
<keyword evidence="3" id="KW-0560">Oxidoreductase</keyword>
<feature type="region of interest" description="Disordered" evidence="4">
    <location>
        <begin position="90"/>
        <end position="120"/>
    </location>
</feature>
<dbReference type="SUPFAM" id="SSF51735">
    <property type="entry name" value="NAD(P)-binding Rossmann-fold domains"/>
    <property type="match status" value="1"/>
</dbReference>
<dbReference type="PROSITE" id="PS00061">
    <property type="entry name" value="ADH_SHORT"/>
    <property type="match status" value="1"/>
</dbReference>
<evidence type="ECO:0000256" key="2">
    <source>
        <dbReference type="ARBA" id="ARBA00022857"/>
    </source>
</evidence>
<dbReference type="RefSeq" id="XP_033588667.1">
    <property type="nucleotide sequence ID" value="XM_033730276.1"/>
</dbReference>
<dbReference type="InterPro" id="IPR036291">
    <property type="entry name" value="NAD(P)-bd_dom_sf"/>
</dbReference>
<feature type="non-terminal residue" evidence="5">
    <location>
        <position position="1"/>
    </location>
</feature>
<dbReference type="PRINTS" id="PR00081">
    <property type="entry name" value="GDHRDH"/>
</dbReference>
<dbReference type="Gene3D" id="3.40.50.720">
    <property type="entry name" value="NAD(P)-binding Rossmann-like Domain"/>
    <property type="match status" value="1"/>
</dbReference>
<accession>A0A6A6PS94</accession>